<dbReference type="InterPro" id="IPR058199">
    <property type="entry name" value="BlaB//VIM/IMP-1"/>
</dbReference>
<dbReference type="SUPFAM" id="SSF56281">
    <property type="entry name" value="Metallo-hydrolase/oxidoreductase"/>
    <property type="match status" value="1"/>
</dbReference>
<evidence type="ECO:0000256" key="9">
    <source>
        <dbReference type="ARBA" id="ARBA00022764"/>
    </source>
</evidence>
<proteinExistence type="inferred from homology"/>
<accession>A0A9X2CFG1</accession>
<comment type="subcellular location">
    <subcellularLocation>
        <location evidence="3">Periplasm</location>
    </subcellularLocation>
</comment>
<dbReference type="GO" id="GO:0046677">
    <property type="term" value="P:response to antibiotic"/>
    <property type="evidence" value="ECO:0007669"/>
    <property type="project" value="UniProtKB-KW"/>
</dbReference>
<evidence type="ECO:0000313" key="16">
    <source>
        <dbReference type="Proteomes" id="UP001139333"/>
    </source>
</evidence>
<dbReference type="Proteomes" id="UP001139333">
    <property type="component" value="Unassembled WGS sequence"/>
</dbReference>
<evidence type="ECO:0000256" key="3">
    <source>
        <dbReference type="ARBA" id="ARBA00004418"/>
    </source>
</evidence>
<evidence type="ECO:0000256" key="11">
    <source>
        <dbReference type="ARBA" id="ARBA00022833"/>
    </source>
</evidence>
<evidence type="ECO:0000256" key="7">
    <source>
        <dbReference type="ARBA" id="ARBA00022723"/>
    </source>
</evidence>
<dbReference type="NCBIfam" id="NF033088">
    <property type="entry name" value="bla_subclass_B1"/>
    <property type="match status" value="1"/>
</dbReference>
<evidence type="ECO:0000256" key="2">
    <source>
        <dbReference type="ARBA" id="ARBA00001947"/>
    </source>
</evidence>
<gene>
    <name evidence="15" type="primary">blaDIM</name>
    <name evidence="15" type="ORF">L2672_01435</name>
</gene>
<protein>
    <recommendedName>
        <fullName evidence="6">beta-lactamase</fullName>
        <ecNumber evidence="6">3.5.2.6</ecNumber>
    </recommendedName>
</protein>
<dbReference type="PANTHER" id="PTHR42951:SF4">
    <property type="entry name" value="ACYL-COENZYME A THIOESTERASE MBLAC2"/>
    <property type="match status" value="1"/>
</dbReference>
<dbReference type="InterPro" id="IPR036866">
    <property type="entry name" value="RibonucZ/Hydroxyglut_hydro"/>
</dbReference>
<keyword evidence="12" id="KW-0046">Antibiotic resistance</keyword>
<keyword evidence="8 13" id="KW-0732">Signal</keyword>
<sequence>MNGKITHNLMAGLIFLSFILFSSTIMAAEDITPTVHQHSHESERQQGELVMSKLADNVYLHQSYMNVGNFGLVESNGLVVVQNKQAYIVDTPWTDTDTAQLLDWINQQGFEAIASISTHSHQDRTGGIGYLNQHGVKTVVSETTQHILILADLKAAQETFDTHEYSLVPGLVEVFDIGAGHTRDNLVVWLPQQKILFGGCLVKSLETKTMGYTVESDMQAWPLTVKQVMHQFSDAEMVVPGHGKVGDMSLLNHTIELIEQHQNQQQH</sequence>
<evidence type="ECO:0000256" key="1">
    <source>
        <dbReference type="ARBA" id="ARBA00001526"/>
    </source>
</evidence>
<dbReference type="NCBIfam" id="NF012145">
    <property type="entry name" value="blaDIM_SIM_IMP"/>
    <property type="match status" value="1"/>
</dbReference>
<evidence type="ECO:0000256" key="12">
    <source>
        <dbReference type="ARBA" id="ARBA00023251"/>
    </source>
</evidence>
<evidence type="ECO:0000256" key="8">
    <source>
        <dbReference type="ARBA" id="ARBA00022729"/>
    </source>
</evidence>
<organism evidence="15 16">
    <name type="scientific">Shewanella gaetbuli</name>
    <dbReference type="NCBI Taxonomy" id="220752"/>
    <lineage>
        <taxon>Bacteria</taxon>
        <taxon>Pseudomonadati</taxon>
        <taxon>Pseudomonadota</taxon>
        <taxon>Gammaproteobacteria</taxon>
        <taxon>Alteromonadales</taxon>
        <taxon>Shewanellaceae</taxon>
        <taxon>Shewanella</taxon>
    </lineage>
</organism>
<dbReference type="AlphaFoldDB" id="A0A9X2CFG1"/>
<name>A0A9X2CFG1_9GAMM</name>
<keyword evidence="11" id="KW-0862">Zinc</keyword>
<feature type="signal peptide" evidence="13">
    <location>
        <begin position="1"/>
        <end position="27"/>
    </location>
</feature>
<dbReference type="InterPro" id="IPR001018">
    <property type="entry name" value="Beta-lactamase_class-B_CS"/>
</dbReference>
<dbReference type="GO" id="GO:0008800">
    <property type="term" value="F:beta-lactamase activity"/>
    <property type="evidence" value="ECO:0007669"/>
    <property type="project" value="UniProtKB-EC"/>
</dbReference>
<feature type="domain" description="Metallo-beta-lactamase" evidence="14">
    <location>
        <begin position="74"/>
        <end position="242"/>
    </location>
</feature>
<reference evidence="15" key="1">
    <citation type="submission" date="2022-01" db="EMBL/GenBank/DDBJ databases">
        <title>Whole genome-based taxonomy of the Shewanellaceae.</title>
        <authorList>
            <person name="Martin-Rodriguez A.J."/>
        </authorList>
    </citation>
    <scope>NUCLEOTIDE SEQUENCE</scope>
    <source>
        <strain evidence="15">DSM 16422</strain>
    </source>
</reference>
<evidence type="ECO:0000256" key="6">
    <source>
        <dbReference type="ARBA" id="ARBA00012865"/>
    </source>
</evidence>
<dbReference type="InterPro" id="IPR001279">
    <property type="entry name" value="Metallo-B-lactamas"/>
</dbReference>
<evidence type="ECO:0000313" key="15">
    <source>
        <dbReference type="EMBL" id="MCL1141363.1"/>
    </source>
</evidence>
<keyword evidence="16" id="KW-1185">Reference proteome</keyword>
<evidence type="ECO:0000256" key="5">
    <source>
        <dbReference type="ARBA" id="ARBA00011245"/>
    </source>
</evidence>
<dbReference type="GO" id="GO:0017001">
    <property type="term" value="P:antibiotic catabolic process"/>
    <property type="evidence" value="ECO:0007669"/>
    <property type="project" value="InterPro"/>
</dbReference>
<dbReference type="NCBIfam" id="NF012229">
    <property type="entry name" value="bla_class_B_core"/>
    <property type="match status" value="1"/>
</dbReference>
<dbReference type="RefSeq" id="WP_248994047.1">
    <property type="nucleotide sequence ID" value="NZ_JAKIKP010000001.1"/>
</dbReference>
<dbReference type="EC" id="3.5.2.6" evidence="6"/>
<dbReference type="InterPro" id="IPR050855">
    <property type="entry name" value="NDM-1-like"/>
</dbReference>
<dbReference type="PROSITE" id="PS00744">
    <property type="entry name" value="BETA_LACTAMASE_B_2"/>
    <property type="match status" value="1"/>
</dbReference>
<dbReference type="GO" id="GO:0008270">
    <property type="term" value="F:zinc ion binding"/>
    <property type="evidence" value="ECO:0007669"/>
    <property type="project" value="InterPro"/>
</dbReference>
<comment type="caution">
    <text evidence="15">The sequence shown here is derived from an EMBL/GenBank/DDBJ whole genome shotgun (WGS) entry which is preliminary data.</text>
</comment>
<dbReference type="Pfam" id="PF00753">
    <property type="entry name" value="Lactamase_B"/>
    <property type="match status" value="1"/>
</dbReference>
<dbReference type="Gene3D" id="3.60.15.10">
    <property type="entry name" value="Ribonuclease Z/Hydroxyacylglutathione hydrolase-like"/>
    <property type="match status" value="1"/>
</dbReference>
<feature type="chain" id="PRO_5040757476" description="beta-lactamase" evidence="13">
    <location>
        <begin position="28"/>
        <end position="267"/>
    </location>
</feature>
<evidence type="ECO:0000256" key="4">
    <source>
        <dbReference type="ARBA" id="ARBA00005250"/>
    </source>
</evidence>
<evidence type="ECO:0000256" key="10">
    <source>
        <dbReference type="ARBA" id="ARBA00022801"/>
    </source>
</evidence>
<comment type="similarity">
    <text evidence="4">Belongs to the metallo-beta-lactamase superfamily. Class-B beta-lactamase family.</text>
</comment>
<comment type="cofactor">
    <cofactor evidence="2">
        <name>Zn(2+)</name>
        <dbReference type="ChEBI" id="CHEBI:29105"/>
    </cofactor>
</comment>
<comment type="catalytic activity">
    <reaction evidence="1">
        <text>a beta-lactam + H2O = a substituted beta-amino acid</text>
        <dbReference type="Rhea" id="RHEA:20401"/>
        <dbReference type="ChEBI" id="CHEBI:15377"/>
        <dbReference type="ChEBI" id="CHEBI:35627"/>
        <dbReference type="ChEBI" id="CHEBI:140347"/>
        <dbReference type="EC" id="3.5.2.6"/>
    </reaction>
</comment>
<keyword evidence="9" id="KW-0574">Periplasm</keyword>
<evidence type="ECO:0000256" key="13">
    <source>
        <dbReference type="SAM" id="SignalP"/>
    </source>
</evidence>
<dbReference type="GO" id="GO:0042597">
    <property type="term" value="C:periplasmic space"/>
    <property type="evidence" value="ECO:0007669"/>
    <property type="project" value="UniProtKB-SubCell"/>
</dbReference>
<comment type="subunit">
    <text evidence="5">Monomer.</text>
</comment>
<dbReference type="SMART" id="SM00849">
    <property type="entry name" value="Lactamase_B"/>
    <property type="match status" value="1"/>
</dbReference>
<dbReference type="PANTHER" id="PTHR42951">
    <property type="entry name" value="METALLO-BETA-LACTAMASE DOMAIN-CONTAINING"/>
    <property type="match status" value="1"/>
</dbReference>
<keyword evidence="7" id="KW-0479">Metal-binding</keyword>
<evidence type="ECO:0000259" key="14">
    <source>
        <dbReference type="SMART" id="SM00849"/>
    </source>
</evidence>
<keyword evidence="10" id="KW-0378">Hydrolase</keyword>
<dbReference type="EMBL" id="JAKIKP010000001">
    <property type="protein sequence ID" value="MCL1141363.1"/>
    <property type="molecule type" value="Genomic_DNA"/>
</dbReference>